<feature type="non-terminal residue" evidence="1">
    <location>
        <position position="77"/>
    </location>
</feature>
<sequence>MLLRLRPNPANQQHLCLTKCIKDHLIFLDEWLIAASCRYEPENALSTEAVDVEMVFLTAIKEVEFGSLFGFVGRTIR</sequence>
<accession>A0A7D9LKG5</accession>
<evidence type="ECO:0000313" key="1">
    <source>
        <dbReference type="EMBL" id="CAB4035176.1"/>
    </source>
</evidence>
<evidence type="ECO:0000313" key="2">
    <source>
        <dbReference type="Proteomes" id="UP001152795"/>
    </source>
</evidence>
<name>A0A7D9LKG5_PARCT</name>
<protein>
    <submittedName>
        <fullName evidence="1">Uncharacterized protein</fullName>
    </submittedName>
</protein>
<gene>
    <name evidence="1" type="ORF">PACLA_8A048492</name>
</gene>
<dbReference type="AlphaFoldDB" id="A0A7D9LKG5"/>
<comment type="caution">
    <text evidence="1">The sequence shown here is derived from an EMBL/GenBank/DDBJ whole genome shotgun (WGS) entry which is preliminary data.</text>
</comment>
<dbReference type="EMBL" id="CACRXK020020796">
    <property type="protein sequence ID" value="CAB4035176.1"/>
    <property type="molecule type" value="Genomic_DNA"/>
</dbReference>
<reference evidence="1" key="1">
    <citation type="submission" date="2020-04" db="EMBL/GenBank/DDBJ databases">
        <authorList>
            <person name="Alioto T."/>
            <person name="Alioto T."/>
            <person name="Gomez Garrido J."/>
        </authorList>
    </citation>
    <scope>NUCLEOTIDE SEQUENCE</scope>
    <source>
        <strain evidence="1">A484AB</strain>
    </source>
</reference>
<proteinExistence type="predicted"/>
<dbReference type="Proteomes" id="UP001152795">
    <property type="component" value="Unassembled WGS sequence"/>
</dbReference>
<keyword evidence="2" id="KW-1185">Reference proteome</keyword>
<organism evidence="1 2">
    <name type="scientific">Paramuricea clavata</name>
    <name type="common">Red gorgonian</name>
    <name type="synonym">Violescent sea-whip</name>
    <dbReference type="NCBI Taxonomy" id="317549"/>
    <lineage>
        <taxon>Eukaryota</taxon>
        <taxon>Metazoa</taxon>
        <taxon>Cnidaria</taxon>
        <taxon>Anthozoa</taxon>
        <taxon>Octocorallia</taxon>
        <taxon>Malacalcyonacea</taxon>
        <taxon>Plexauridae</taxon>
        <taxon>Paramuricea</taxon>
    </lineage>
</organism>